<dbReference type="CDD" id="cd01949">
    <property type="entry name" value="GGDEF"/>
    <property type="match status" value="1"/>
</dbReference>
<protein>
    <recommendedName>
        <fullName evidence="1">diguanylate cyclase</fullName>
        <ecNumber evidence="1">2.7.7.65</ecNumber>
    </recommendedName>
</protein>
<sequence length="364" mass="40959">MNDEPISICIKYGFDDTRIRETILALDIHPAYADLADRINREVIGDEAEELVNVCFAVLARLREFSLIEPNLDVSVFKQVWADQLRRFGQGFHTPAYFAERLTLSAARVHDGLSMSVLHLQHQITQQILVERLITSFQNDPKTVWALMPCILKFIALDLHLTIEAYHLQEIEGQQKKLAACRAESAKLYQKVATDQLTGVMSFSHVMEALENHINKAAQTGTTLCVMMIDLDFFKRVNDIHGHLVGDSVLIHTAERIKSAVRDFDMVGRFGGEEFTVILTNADMALARVIAERIRQDVAETPFHAKGHIIEVTISLGVAMLRPGETREAILERADVSLYEAKQTGRNRVVAAEDLEQAASARER</sequence>
<feature type="domain" description="GGDEF" evidence="3">
    <location>
        <begin position="222"/>
        <end position="354"/>
    </location>
</feature>
<dbReference type="Proteomes" id="UP000839052">
    <property type="component" value="Chromosome"/>
</dbReference>
<dbReference type="PANTHER" id="PTHR45138">
    <property type="entry name" value="REGULATORY COMPONENTS OF SENSORY TRANSDUCTION SYSTEM"/>
    <property type="match status" value="1"/>
</dbReference>
<dbReference type="EC" id="2.7.7.65" evidence="1"/>
<dbReference type="Pfam" id="PF11563">
    <property type="entry name" value="Protoglobin"/>
    <property type="match status" value="1"/>
</dbReference>
<dbReference type="SUPFAM" id="SSF55073">
    <property type="entry name" value="Nucleotide cyclase"/>
    <property type="match status" value="1"/>
</dbReference>
<gene>
    <name evidence="4" type="ORF">NTG6680_2114</name>
</gene>
<dbReference type="Pfam" id="PF00990">
    <property type="entry name" value="GGDEF"/>
    <property type="match status" value="1"/>
</dbReference>
<comment type="catalytic activity">
    <reaction evidence="2">
        <text>2 GTP = 3',3'-c-di-GMP + 2 diphosphate</text>
        <dbReference type="Rhea" id="RHEA:24898"/>
        <dbReference type="ChEBI" id="CHEBI:33019"/>
        <dbReference type="ChEBI" id="CHEBI:37565"/>
        <dbReference type="ChEBI" id="CHEBI:58805"/>
        <dbReference type="EC" id="2.7.7.65"/>
    </reaction>
</comment>
<reference evidence="4 5" key="1">
    <citation type="submission" date="2021-10" db="EMBL/GenBank/DDBJ databases">
        <authorList>
            <person name="Koch H."/>
        </authorList>
    </citation>
    <scope>NUCLEOTIDE SEQUENCE [LARGE SCALE GENOMIC DNA]</scope>
    <source>
        <strain evidence="4">6680</strain>
    </source>
</reference>
<evidence type="ECO:0000259" key="3">
    <source>
        <dbReference type="PROSITE" id="PS50887"/>
    </source>
</evidence>
<evidence type="ECO:0000313" key="5">
    <source>
        <dbReference type="Proteomes" id="UP000839052"/>
    </source>
</evidence>
<proteinExistence type="predicted"/>
<dbReference type="Gene3D" id="3.30.70.270">
    <property type="match status" value="1"/>
</dbReference>
<name>A0ABM8Z0N2_9PROT</name>
<dbReference type="PROSITE" id="PS50887">
    <property type="entry name" value="GGDEF"/>
    <property type="match status" value="1"/>
</dbReference>
<evidence type="ECO:0000256" key="2">
    <source>
        <dbReference type="ARBA" id="ARBA00034247"/>
    </source>
</evidence>
<dbReference type="NCBIfam" id="TIGR00254">
    <property type="entry name" value="GGDEF"/>
    <property type="match status" value="1"/>
</dbReference>
<evidence type="ECO:0000256" key="1">
    <source>
        <dbReference type="ARBA" id="ARBA00012528"/>
    </source>
</evidence>
<organism evidence="4 5">
    <name type="scientific">Candidatus Nitrotoga arctica</name>
    <dbReference type="NCBI Taxonomy" id="453162"/>
    <lineage>
        <taxon>Bacteria</taxon>
        <taxon>Pseudomonadati</taxon>
        <taxon>Pseudomonadota</taxon>
        <taxon>Betaproteobacteria</taxon>
        <taxon>Nitrosomonadales</taxon>
        <taxon>Gallionellaceae</taxon>
        <taxon>Candidatus Nitrotoga</taxon>
    </lineage>
</organism>
<dbReference type="InterPro" id="IPR043128">
    <property type="entry name" value="Rev_trsase/Diguanyl_cyclase"/>
</dbReference>
<accession>A0ABM8Z0N2</accession>
<keyword evidence="5" id="KW-1185">Reference proteome</keyword>
<dbReference type="InterPro" id="IPR029787">
    <property type="entry name" value="Nucleotide_cyclase"/>
</dbReference>
<evidence type="ECO:0000313" key="4">
    <source>
        <dbReference type="EMBL" id="CAG9933363.1"/>
    </source>
</evidence>
<dbReference type="InterPro" id="IPR000160">
    <property type="entry name" value="GGDEF_dom"/>
</dbReference>
<dbReference type="PANTHER" id="PTHR45138:SF9">
    <property type="entry name" value="DIGUANYLATE CYCLASE DGCM-RELATED"/>
    <property type="match status" value="1"/>
</dbReference>
<dbReference type="EMBL" id="OU912926">
    <property type="protein sequence ID" value="CAG9933363.1"/>
    <property type="molecule type" value="Genomic_DNA"/>
</dbReference>
<dbReference type="InterPro" id="IPR044398">
    <property type="entry name" value="Globin-sensor_dom"/>
</dbReference>
<dbReference type="SMART" id="SM00267">
    <property type="entry name" value="GGDEF"/>
    <property type="match status" value="1"/>
</dbReference>
<dbReference type="RefSeq" id="WP_239797149.1">
    <property type="nucleotide sequence ID" value="NZ_OU912926.1"/>
</dbReference>
<dbReference type="InterPro" id="IPR050469">
    <property type="entry name" value="Diguanylate_Cyclase"/>
</dbReference>